<dbReference type="EMBL" id="JAYGIM010000016">
    <property type="protein sequence ID" value="MEA5428896.1"/>
    <property type="molecule type" value="Genomic_DNA"/>
</dbReference>
<keyword evidence="2" id="KW-1185">Reference proteome</keyword>
<evidence type="ECO:0000313" key="1">
    <source>
        <dbReference type="EMBL" id="MEA5428896.1"/>
    </source>
</evidence>
<dbReference type="Proteomes" id="UP001302222">
    <property type="component" value="Unassembled WGS sequence"/>
</dbReference>
<proteinExistence type="predicted"/>
<dbReference type="RefSeq" id="WP_323689026.1">
    <property type="nucleotide sequence ID" value="NZ_JAYGIM010000016.1"/>
</dbReference>
<name>A0ABU5SNM1_9BACT</name>
<reference evidence="1 2" key="1">
    <citation type="submission" date="2023-12" db="EMBL/GenBank/DDBJ databases">
        <title>Novel species of the genus Arcicella isolated from rivers.</title>
        <authorList>
            <person name="Lu H."/>
        </authorList>
    </citation>
    <scope>NUCLEOTIDE SEQUENCE [LARGE SCALE GENOMIC DNA]</scope>
    <source>
        <strain evidence="1 2">DC25W</strain>
    </source>
</reference>
<evidence type="ECO:0000313" key="2">
    <source>
        <dbReference type="Proteomes" id="UP001302222"/>
    </source>
</evidence>
<comment type="caution">
    <text evidence="1">The sequence shown here is derived from an EMBL/GenBank/DDBJ whole genome shotgun (WGS) entry which is preliminary data.</text>
</comment>
<gene>
    <name evidence="1" type="ORF">VB798_20060</name>
</gene>
<organism evidence="1 2">
    <name type="scientific">Arcicella lustrica</name>
    <dbReference type="NCBI Taxonomy" id="2984196"/>
    <lineage>
        <taxon>Bacteria</taxon>
        <taxon>Pseudomonadati</taxon>
        <taxon>Bacteroidota</taxon>
        <taxon>Cytophagia</taxon>
        <taxon>Cytophagales</taxon>
        <taxon>Flectobacillaceae</taxon>
        <taxon>Arcicella</taxon>
    </lineage>
</organism>
<accession>A0ABU5SNM1</accession>
<protein>
    <submittedName>
        <fullName evidence="1">Uncharacterized protein</fullName>
    </submittedName>
</protein>
<sequence length="143" mass="17068">MELTLTTAAIATIISATTSATVTLYINRSNKLKYLDDQLDTLLKTALQYPYLENPTFIKTWNDNKNSEKDEYLRYDIYCTLLFNFFSRVAKHFNYNKEKIDNYVAAKDWIRLHKDYWLNPIDTFENIDSYDKEFKKLITDYLN</sequence>